<dbReference type="GO" id="GO:0006120">
    <property type="term" value="P:mitochondrial electron transport, NADH to ubiquinone"/>
    <property type="evidence" value="ECO:0007669"/>
    <property type="project" value="TreeGrafter"/>
</dbReference>
<gene>
    <name evidence="3" type="ORF">BDZ90DRAFT_263836</name>
</gene>
<feature type="compositionally biased region" description="Polar residues" evidence="1">
    <location>
        <begin position="154"/>
        <end position="173"/>
    </location>
</feature>
<dbReference type="OrthoDB" id="42561at2759"/>
<evidence type="ECO:0000313" key="3">
    <source>
        <dbReference type="EMBL" id="PWN29442.1"/>
    </source>
</evidence>
<sequence>MSYGKAFTAALGRSLEVVRDGAASVMRLEVNPGTATKKPIHLFSIKSQKDLDGFATGSDKDIGGLSDVKLGVDEGHGRFFGTLSNQLPRNAPIQRTGYAGMRTRNRPTLFGAQTWDTSLHSYLALRVRNSLFATSPRPPAPPSPLSQIDASPGDRSSLNSGRSESFSSLTPQQRARAALGHGMDEPLGPKFFANIQTDGPVTSDLFQHRIWLDPAAGDEWQTIVIPFDRFLMLNTGTLADSQIKMMRQAVRTVGISCILEAPRPPGPDANAAPAEKSDVNGAPSALRGGGASITQAAEAAEAAPREGEDDWGRDGTIRPSDQPDASPLRGIKRGQSFRFDLGLMGAKAVGSVEEALELEW</sequence>
<dbReference type="AlphaFoldDB" id="A0A316UW35"/>
<evidence type="ECO:0000313" key="4">
    <source>
        <dbReference type="Proteomes" id="UP000245884"/>
    </source>
</evidence>
<dbReference type="Pfam" id="PF08547">
    <property type="entry name" value="CIA30"/>
    <property type="match status" value="2"/>
</dbReference>
<evidence type="ECO:0000256" key="1">
    <source>
        <dbReference type="SAM" id="MobiDB-lite"/>
    </source>
</evidence>
<dbReference type="STRING" id="1569628.A0A316UW35"/>
<organism evidence="3 4">
    <name type="scientific">Jaminaea rosea</name>
    <dbReference type="NCBI Taxonomy" id="1569628"/>
    <lineage>
        <taxon>Eukaryota</taxon>
        <taxon>Fungi</taxon>
        <taxon>Dikarya</taxon>
        <taxon>Basidiomycota</taxon>
        <taxon>Ustilaginomycotina</taxon>
        <taxon>Exobasidiomycetes</taxon>
        <taxon>Microstromatales</taxon>
        <taxon>Microstromatales incertae sedis</taxon>
        <taxon>Jaminaea</taxon>
    </lineage>
</organism>
<dbReference type="Proteomes" id="UP000245884">
    <property type="component" value="Unassembled WGS sequence"/>
</dbReference>
<feature type="compositionally biased region" description="Basic and acidic residues" evidence="1">
    <location>
        <begin position="303"/>
        <end position="316"/>
    </location>
</feature>
<reference evidence="3 4" key="1">
    <citation type="journal article" date="2018" name="Mol. Biol. Evol.">
        <title>Broad Genomic Sampling Reveals a Smut Pathogenic Ancestry of the Fungal Clade Ustilaginomycotina.</title>
        <authorList>
            <person name="Kijpornyongpan T."/>
            <person name="Mondo S.J."/>
            <person name="Barry K."/>
            <person name="Sandor L."/>
            <person name="Lee J."/>
            <person name="Lipzen A."/>
            <person name="Pangilinan J."/>
            <person name="LaButti K."/>
            <person name="Hainaut M."/>
            <person name="Henrissat B."/>
            <person name="Grigoriev I.V."/>
            <person name="Spatafora J.W."/>
            <person name="Aime M.C."/>
        </authorList>
    </citation>
    <scope>NUCLEOTIDE SEQUENCE [LARGE SCALE GENOMIC DNA]</scope>
    <source>
        <strain evidence="3 4">MCA 5214</strain>
    </source>
</reference>
<dbReference type="InterPro" id="IPR039131">
    <property type="entry name" value="NDUFAF1"/>
</dbReference>
<dbReference type="GeneID" id="37030444"/>
<dbReference type="GO" id="GO:0010257">
    <property type="term" value="P:NADH dehydrogenase complex assembly"/>
    <property type="evidence" value="ECO:0007669"/>
    <property type="project" value="TreeGrafter"/>
</dbReference>
<feature type="region of interest" description="Disordered" evidence="1">
    <location>
        <begin position="264"/>
        <end position="331"/>
    </location>
</feature>
<feature type="domain" description="NADH:ubiquinone oxidoreductase intermediate-associated protein 30" evidence="2">
    <location>
        <begin position="190"/>
        <end position="258"/>
    </location>
</feature>
<dbReference type="EMBL" id="KZ819663">
    <property type="protein sequence ID" value="PWN29442.1"/>
    <property type="molecule type" value="Genomic_DNA"/>
</dbReference>
<protein>
    <submittedName>
        <fullName evidence="3">NADH:ubiquinone oxidoreductase complex I intermediate-associated protein 30</fullName>
    </submittedName>
</protein>
<dbReference type="PANTHER" id="PTHR13194:SF18">
    <property type="entry name" value="COMPLEX I INTERMEDIATE-ASSOCIATED PROTEIN 30, MITOCHONDRIAL"/>
    <property type="match status" value="1"/>
</dbReference>
<keyword evidence="4" id="KW-1185">Reference proteome</keyword>
<feature type="domain" description="NADH:ubiquinone oxidoreductase intermediate-associated protein 30" evidence="2">
    <location>
        <begin position="43"/>
        <end position="128"/>
    </location>
</feature>
<proteinExistence type="predicted"/>
<accession>A0A316UW35</accession>
<keyword evidence="3" id="KW-0830">Ubiquinone</keyword>
<dbReference type="PANTHER" id="PTHR13194">
    <property type="entry name" value="COMPLEX I INTERMEDIATE-ASSOCIATED PROTEIN 30"/>
    <property type="match status" value="1"/>
</dbReference>
<dbReference type="InterPro" id="IPR013857">
    <property type="entry name" value="NADH-UbQ_OxRdtase-assoc_prot30"/>
</dbReference>
<dbReference type="GO" id="GO:0005739">
    <property type="term" value="C:mitochondrion"/>
    <property type="evidence" value="ECO:0007669"/>
    <property type="project" value="TreeGrafter"/>
</dbReference>
<evidence type="ECO:0000259" key="2">
    <source>
        <dbReference type="Pfam" id="PF08547"/>
    </source>
</evidence>
<dbReference type="RefSeq" id="XP_025364054.1">
    <property type="nucleotide sequence ID" value="XM_025508621.1"/>
</dbReference>
<feature type="region of interest" description="Disordered" evidence="1">
    <location>
        <begin position="134"/>
        <end position="183"/>
    </location>
</feature>
<dbReference type="GO" id="GO:0051082">
    <property type="term" value="F:unfolded protein binding"/>
    <property type="evidence" value="ECO:0007669"/>
    <property type="project" value="TreeGrafter"/>
</dbReference>
<name>A0A316UW35_9BASI</name>